<evidence type="ECO:0000313" key="1">
    <source>
        <dbReference type="EMBL" id="KAI0507197.1"/>
    </source>
</evidence>
<organism evidence="1 2">
    <name type="scientific">Dendrobium nobile</name>
    <name type="common">Orchid</name>
    <dbReference type="NCBI Taxonomy" id="94219"/>
    <lineage>
        <taxon>Eukaryota</taxon>
        <taxon>Viridiplantae</taxon>
        <taxon>Streptophyta</taxon>
        <taxon>Embryophyta</taxon>
        <taxon>Tracheophyta</taxon>
        <taxon>Spermatophyta</taxon>
        <taxon>Magnoliopsida</taxon>
        <taxon>Liliopsida</taxon>
        <taxon>Asparagales</taxon>
        <taxon>Orchidaceae</taxon>
        <taxon>Epidendroideae</taxon>
        <taxon>Malaxideae</taxon>
        <taxon>Dendrobiinae</taxon>
        <taxon>Dendrobium</taxon>
    </lineage>
</organism>
<gene>
    <name evidence="1" type="ORF">KFK09_013318</name>
</gene>
<sequence>MQKECRNQTRPKASLAFHRISKKLQIALSVEYSLRSLKNFLTSLSTTQGCFSRLQPPTSKHSKASTSFSPFFTKSLLLGTRNQKKILQLVCSSQSHFSASSSTPVPYCVVCEPSQISTSTYIMLCSLPSTP</sequence>
<reference evidence="1" key="1">
    <citation type="journal article" date="2022" name="Front. Genet.">
        <title>Chromosome-Scale Assembly of the Dendrobium nobile Genome Provides Insights Into the Molecular Mechanism of the Biosynthesis of the Medicinal Active Ingredient of Dendrobium.</title>
        <authorList>
            <person name="Xu Q."/>
            <person name="Niu S.-C."/>
            <person name="Li K.-L."/>
            <person name="Zheng P.-J."/>
            <person name="Zhang X.-J."/>
            <person name="Jia Y."/>
            <person name="Liu Y."/>
            <person name="Niu Y.-X."/>
            <person name="Yu L.-H."/>
            <person name="Chen D.-F."/>
            <person name="Zhang G.-Q."/>
        </authorList>
    </citation>
    <scope>NUCLEOTIDE SEQUENCE</scope>
    <source>
        <tissue evidence="1">Leaf</tissue>
    </source>
</reference>
<name>A0A8T3B734_DENNO</name>
<dbReference type="Proteomes" id="UP000829196">
    <property type="component" value="Unassembled WGS sequence"/>
</dbReference>
<keyword evidence="2" id="KW-1185">Reference proteome</keyword>
<accession>A0A8T3B734</accession>
<dbReference type="EMBL" id="JAGYWB010000010">
    <property type="protein sequence ID" value="KAI0507197.1"/>
    <property type="molecule type" value="Genomic_DNA"/>
</dbReference>
<proteinExistence type="predicted"/>
<dbReference type="AlphaFoldDB" id="A0A8T3B734"/>
<comment type="caution">
    <text evidence="1">The sequence shown here is derived from an EMBL/GenBank/DDBJ whole genome shotgun (WGS) entry which is preliminary data.</text>
</comment>
<protein>
    <submittedName>
        <fullName evidence="1">Uncharacterized protein</fullName>
    </submittedName>
</protein>
<evidence type="ECO:0000313" key="2">
    <source>
        <dbReference type="Proteomes" id="UP000829196"/>
    </source>
</evidence>